<gene>
    <name evidence="2" type="ORF">QWY31_10580</name>
</gene>
<dbReference type="Gene3D" id="2.60.40.4070">
    <property type="match status" value="1"/>
</dbReference>
<comment type="caution">
    <text evidence="2">The sequence shown here is derived from an EMBL/GenBank/DDBJ whole genome shotgun (WGS) entry which is preliminary data.</text>
</comment>
<keyword evidence="2" id="KW-0378">Hydrolase</keyword>
<feature type="chain" id="PRO_5047177995" evidence="1">
    <location>
        <begin position="22"/>
        <end position="934"/>
    </location>
</feature>
<evidence type="ECO:0000256" key="1">
    <source>
        <dbReference type="SAM" id="SignalP"/>
    </source>
</evidence>
<reference evidence="2" key="1">
    <citation type="submission" date="2023-06" db="EMBL/GenBank/DDBJ databases">
        <title>Cytophagales bacterium Strain LB-30, isolated from soil.</title>
        <authorList>
            <person name="Liu B."/>
        </authorList>
    </citation>
    <scope>NUCLEOTIDE SEQUENCE</scope>
    <source>
        <strain evidence="2">LB-30</strain>
    </source>
</reference>
<feature type="signal peptide" evidence="1">
    <location>
        <begin position="1"/>
        <end position="21"/>
    </location>
</feature>
<name>A0ABT8F6F9_9BACT</name>
<sequence length="934" mass="102669">MKNRLFLVALLLVGSGLGAHAQEASTAEQLQKAQENHLQKAKQSPLQAVGTREIGPMHQGARIVDIAVSSNPKTYYVAYASGGLFKTENKGITFQPVFDNQGALTIGDIALAPSNDQVIYVGTGESNSSRSSYAGSGVYKSTDAGKTWQWLGLAATQHTGAVVVHPTNPDVVWVGAVGALYTHNKERGVFKSTDGGKTWKHTLYINDSTGIIDLVINPANPNQLFAAAWERTRKAWNFKGSGEGSGIYVSNDGGETWAKTGEGFPSGKGVGRIGLDISPANPNIVYALLDNQEEGKVEKKDEEKKGLQASEIRAMSAEQFLAIEDAALDAYLKDNRYPAQYTAKKVKADVKAGEYTTKDIADFLGDANAALFETEVKGAEVYRSEDGGKTWKMMNEYRIDGVYYSYGYYFGRIRVSPTDANSIYILGVPLLMSENGGKTYTRIDSLGDVHVDHQAIWIDPADPAHVLLGNDGGLYESYDKGAYWNHINNMKVAQMYTLSVDMQKPYHVYSGLQDNGSMHGPSRARFDADQGDGWKDVYGGDGMFIFSDPRDTEVIYTGFQFGNYFRIDRNTGDYQYITPTRAIGEEPYRFNWRTPLLMSAFNPDILYMGAQKVFRSVDAGKTWSSISEDLTKNKPQGNVPFSTLSILEESPLAYGLLYAGSDDGNVYVTRNDGGAWELISKNLPADLWVSSIHPSNHAKGEVYVSLTGYRNDHFAPYIYKSTDYGQTWQSIVGDLPYEAVNVVIQDPVEPSLLYCGTDHGTYVSFNSGKNWDLITAIPNVASYEMLVHPRENELVVATHGRGVFIVDVKPMQALKGNTQQAIRAFEPATLRFSGNWGKQNTPYAPKNEPSVVLSYYVGLATASVKVDILNDKKEVVRSFTAPAAAGFNKVAWDVKVQELKNKKPTGKLNYAGKGTYTVRFTHGKVTSEVPLEIK</sequence>
<evidence type="ECO:0000313" key="2">
    <source>
        <dbReference type="EMBL" id="MDN4165950.1"/>
    </source>
</evidence>
<dbReference type="PANTHER" id="PTHR12106">
    <property type="entry name" value="SORTILIN RELATED"/>
    <property type="match status" value="1"/>
</dbReference>
<dbReference type="EMBL" id="JAUHJS010000005">
    <property type="protein sequence ID" value="MDN4165950.1"/>
    <property type="molecule type" value="Genomic_DNA"/>
</dbReference>
<keyword evidence="1" id="KW-0732">Signal</keyword>
<keyword evidence="3" id="KW-1185">Reference proteome</keyword>
<accession>A0ABT8F6F9</accession>
<dbReference type="Gene3D" id="2.130.10.10">
    <property type="entry name" value="YVTN repeat-like/Quinoprotein amine dehydrogenase"/>
    <property type="match status" value="4"/>
</dbReference>
<dbReference type="SUPFAM" id="SSF110296">
    <property type="entry name" value="Oligoxyloglucan reducing end-specific cellobiohydrolase"/>
    <property type="match status" value="2"/>
</dbReference>
<dbReference type="CDD" id="cd15482">
    <property type="entry name" value="Sialidase_non-viral"/>
    <property type="match status" value="2"/>
</dbReference>
<dbReference type="Proteomes" id="UP001168552">
    <property type="component" value="Unassembled WGS sequence"/>
</dbReference>
<evidence type="ECO:0000313" key="3">
    <source>
        <dbReference type="Proteomes" id="UP001168552"/>
    </source>
</evidence>
<dbReference type="GO" id="GO:0016787">
    <property type="term" value="F:hydrolase activity"/>
    <property type="evidence" value="ECO:0007669"/>
    <property type="project" value="UniProtKB-KW"/>
</dbReference>
<proteinExistence type="predicted"/>
<organism evidence="2 3">
    <name type="scientific">Shiella aurantiaca</name>
    <dbReference type="NCBI Taxonomy" id="3058365"/>
    <lineage>
        <taxon>Bacteria</taxon>
        <taxon>Pseudomonadati</taxon>
        <taxon>Bacteroidota</taxon>
        <taxon>Cytophagia</taxon>
        <taxon>Cytophagales</taxon>
        <taxon>Shiellaceae</taxon>
        <taxon>Shiella</taxon>
    </lineage>
</organism>
<dbReference type="InterPro" id="IPR015943">
    <property type="entry name" value="WD40/YVTN_repeat-like_dom_sf"/>
</dbReference>
<dbReference type="PANTHER" id="PTHR12106:SF27">
    <property type="entry name" value="SORTILIN-RELATED RECEPTOR"/>
    <property type="match status" value="1"/>
</dbReference>
<protein>
    <submittedName>
        <fullName evidence="2">Glycosyl hydrolase</fullName>
    </submittedName>
</protein>
<dbReference type="InterPro" id="IPR050310">
    <property type="entry name" value="VPS10-sortilin"/>
</dbReference>
<dbReference type="RefSeq" id="WP_320004486.1">
    <property type="nucleotide sequence ID" value="NZ_JAUHJS010000005.1"/>
</dbReference>